<dbReference type="Pfam" id="PF00106">
    <property type="entry name" value="adh_short"/>
    <property type="match status" value="1"/>
</dbReference>
<dbReference type="STRING" id="356882.A0A423X5Z1"/>
<dbReference type="PRINTS" id="PR00081">
    <property type="entry name" value="GDHRDH"/>
</dbReference>
<dbReference type="OrthoDB" id="542013at2759"/>
<dbReference type="Proteomes" id="UP000283895">
    <property type="component" value="Unassembled WGS sequence"/>
</dbReference>
<keyword evidence="1" id="KW-0560">Oxidoreductase</keyword>
<gene>
    <name evidence="2" type="ORF">VMCG_01221</name>
</gene>
<dbReference type="GO" id="GO:0016491">
    <property type="term" value="F:oxidoreductase activity"/>
    <property type="evidence" value="ECO:0007669"/>
    <property type="project" value="UniProtKB-KW"/>
</dbReference>
<organism evidence="2 3">
    <name type="scientific">Cytospora schulzeri</name>
    <dbReference type="NCBI Taxonomy" id="448051"/>
    <lineage>
        <taxon>Eukaryota</taxon>
        <taxon>Fungi</taxon>
        <taxon>Dikarya</taxon>
        <taxon>Ascomycota</taxon>
        <taxon>Pezizomycotina</taxon>
        <taxon>Sordariomycetes</taxon>
        <taxon>Sordariomycetidae</taxon>
        <taxon>Diaporthales</taxon>
        <taxon>Cytosporaceae</taxon>
        <taxon>Cytospora</taxon>
    </lineage>
</organism>
<proteinExistence type="predicted"/>
<dbReference type="InterPro" id="IPR036291">
    <property type="entry name" value="NAD(P)-bd_dom_sf"/>
</dbReference>
<dbReference type="PANTHER" id="PTHR43157">
    <property type="entry name" value="PHOSPHATIDYLINOSITOL-GLYCAN BIOSYNTHESIS CLASS F PROTEIN-RELATED"/>
    <property type="match status" value="1"/>
</dbReference>
<evidence type="ECO:0008006" key="4">
    <source>
        <dbReference type="Google" id="ProtNLM"/>
    </source>
</evidence>
<name>A0A423X5Z1_9PEZI</name>
<protein>
    <recommendedName>
        <fullName evidence="4">Ketoreductase (KR) domain-containing protein</fullName>
    </recommendedName>
</protein>
<evidence type="ECO:0000313" key="3">
    <source>
        <dbReference type="Proteomes" id="UP000283895"/>
    </source>
</evidence>
<accession>A0A423X5Z1</accession>
<keyword evidence="3" id="KW-1185">Reference proteome</keyword>
<dbReference type="SUPFAM" id="SSF51735">
    <property type="entry name" value="NAD(P)-binding Rossmann-fold domains"/>
    <property type="match status" value="1"/>
</dbReference>
<dbReference type="AlphaFoldDB" id="A0A423X5Z1"/>
<reference evidence="2 3" key="1">
    <citation type="submission" date="2015-09" db="EMBL/GenBank/DDBJ databases">
        <title>Host preference determinants of Valsa canker pathogens revealed by comparative genomics.</title>
        <authorList>
            <person name="Yin Z."/>
            <person name="Huang L."/>
        </authorList>
    </citation>
    <scope>NUCLEOTIDE SEQUENCE [LARGE SCALE GENOMIC DNA]</scope>
    <source>
        <strain evidence="2 3">03-1</strain>
    </source>
</reference>
<sequence>MAMEHTTTPEQPMSFPRFFYLQCFYKPSEVQGVDLAGKTAIVTGANSGVGFEVCRQLLDLGLGKLILAVRNEDKGKEAASKLLLGRDLELQTIEVWLLDHSSYDSVIAFSERARTLDRLDFVSLNAGTALGKRVFNDTTGHDEIVQVNYLSTALLAILLLRVIKDKPSSWPTKMTFTSSDLPAFSKFQEKTGSPLLKELDKPGELDLMERMVVSKLLCQFFIVKLAEHVAPSIAVVNAASPSGISDSVMLKDHNNFSGAVNRFMMRCIGRTSAAGARMMIDAIVQRGKETHGKFLAFQEVACFAPILYTAEGKDISDRLWRETMDELSFAKPEDILQTVAE</sequence>
<evidence type="ECO:0000256" key="1">
    <source>
        <dbReference type="ARBA" id="ARBA00023002"/>
    </source>
</evidence>
<dbReference type="PANTHER" id="PTHR43157:SF31">
    <property type="entry name" value="PHOSPHATIDYLINOSITOL-GLYCAN BIOSYNTHESIS CLASS F PROTEIN"/>
    <property type="match status" value="1"/>
</dbReference>
<dbReference type="Gene3D" id="3.40.50.720">
    <property type="entry name" value="NAD(P)-binding Rossmann-like Domain"/>
    <property type="match status" value="1"/>
</dbReference>
<evidence type="ECO:0000313" key="2">
    <source>
        <dbReference type="EMBL" id="ROW11331.1"/>
    </source>
</evidence>
<dbReference type="InterPro" id="IPR002347">
    <property type="entry name" value="SDR_fam"/>
</dbReference>
<dbReference type="EMBL" id="LKEA01000002">
    <property type="protein sequence ID" value="ROW11331.1"/>
    <property type="molecule type" value="Genomic_DNA"/>
</dbReference>
<comment type="caution">
    <text evidence="2">The sequence shown here is derived from an EMBL/GenBank/DDBJ whole genome shotgun (WGS) entry which is preliminary data.</text>
</comment>